<gene>
    <name evidence="4" type="ORF">N7450_005157</name>
</gene>
<dbReference type="SMART" id="SM00248">
    <property type="entry name" value="ANK"/>
    <property type="match status" value="7"/>
</dbReference>
<dbReference type="Gene3D" id="1.25.40.20">
    <property type="entry name" value="Ankyrin repeat-containing domain"/>
    <property type="match status" value="3"/>
</dbReference>
<organism evidence="4 5">
    <name type="scientific">Penicillium hetheringtonii</name>
    <dbReference type="NCBI Taxonomy" id="911720"/>
    <lineage>
        <taxon>Eukaryota</taxon>
        <taxon>Fungi</taxon>
        <taxon>Dikarya</taxon>
        <taxon>Ascomycota</taxon>
        <taxon>Pezizomycotina</taxon>
        <taxon>Eurotiomycetes</taxon>
        <taxon>Eurotiomycetidae</taxon>
        <taxon>Eurotiales</taxon>
        <taxon>Aspergillaceae</taxon>
        <taxon>Penicillium</taxon>
    </lineage>
</organism>
<keyword evidence="1" id="KW-0677">Repeat</keyword>
<feature type="repeat" description="ANK" evidence="3">
    <location>
        <begin position="262"/>
        <end position="294"/>
    </location>
</feature>
<evidence type="ECO:0000256" key="1">
    <source>
        <dbReference type="ARBA" id="ARBA00022737"/>
    </source>
</evidence>
<dbReference type="PROSITE" id="PS50088">
    <property type="entry name" value="ANK_REPEAT"/>
    <property type="match status" value="3"/>
</dbReference>
<evidence type="ECO:0000256" key="2">
    <source>
        <dbReference type="ARBA" id="ARBA00023043"/>
    </source>
</evidence>
<dbReference type="Pfam" id="PF12796">
    <property type="entry name" value="Ank_2"/>
    <property type="match status" value="2"/>
</dbReference>
<accession>A0AAD6DRD5</accession>
<dbReference type="InterPro" id="IPR036770">
    <property type="entry name" value="Ankyrin_rpt-contain_sf"/>
</dbReference>
<keyword evidence="5" id="KW-1185">Reference proteome</keyword>
<name>A0AAD6DRD5_9EURO</name>
<feature type="repeat" description="ANK" evidence="3">
    <location>
        <begin position="162"/>
        <end position="194"/>
    </location>
</feature>
<evidence type="ECO:0000313" key="5">
    <source>
        <dbReference type="Proteomes" id="UP001216150"/>
    </source>
</evidence>
<dbReference type="PRINTS" id="PR01415">
    <property type="entry name" value="ANKYRIN"/>
</dbReference>
<feature type="repeat" description="ANK" evidence="3">
    <location>
        <begin position="229"/>
        <end position="261"/>
    </location>
</feature>
<evidence type="ECO:0000256" key="3">
    <source>
        <dbReference type="PROSITE-ProRule" id="PRU00023"/>
    </source>
</evidence>
<evidence type="ECO:0008006" key="6">
    <source>
        <dbReference type="Google" id="ProtNLM"/>
    </source>
</evidence>
<dbReference type="AlphaFoldDB" id="A0AAD6DRD5"/>
<evidence type="ECO:0000313" key="4">
    <source>
        <dbReference type="EMBL" id="KAJ5591185.1"/>
    </source>
</evidence>
<dbReference type="Proteomes" id="UP001216150">
    <property type="component" value="Unassembled WGS sequence"/>
</dbReference>
<comment type="caution">
    <text evidence="4">The sequence shown here is derived from an EMBL/GenBank/DDBJ whole genome shotgun (WGS) entry which is preliminary data.</text>
</comment>
<reference evidence="4 5" key="1">
    <citation type="journal article" date="2023" name="IMA Fungus">
        <title>Comparative genomic study of the Penicillium genus elucidates a diverse pangenome and 15 lateral gene transfer events.</title>
        <authorList>
            <person name="Petersen C."/>
            <person name="Sorensen T."/>
            <person name="Nielsen M.R."/>
            <person name="Sondergaard T.E."/>
            <person name="Sorensen J.L."/>
            <person name="Fitzpatrick D.A."/>
            <person name="Frisvad J.C."/>
            <person name="Nielsen K.L."/>
        </authorList>
    </citation>
    <scope>NUCLEOTIDE SEQUENCE [LARGE SCALE GENOMIC DNA]</scope>
    <source>
        <strain evidence="4 5">IBT 29057</strain>
    </source>
</reference>
<keyword evidence="2 3" id="KW-0040">ANK repeat</keyword>
<protein>
    <recommendedName>
        <fullName evidence="6">Ankyrin</fullName>
    </recommendedName>
</protein>
<dbReference type="PANTHER" id="PTHR24171">
    <property type="entry name" value="ANKYRIN REPEAT DOMAIN-CONTAINING PROTEIN 39-RELATED"/>
    <property type="match status" value="1"/>
</dbReference>
<dbReference type="SUPFAM" id="SSF48403">
    <property type="entry name" value="Ankyrin repeat"/>
    <property type="match status" value="1"/>
</dbReference>
<sequence length="369" mass="40863">MKVKELAALVKVNRRFYHLLSPVLYSMDARFGNSSSLAFAASKKLIHTARFAISRGADPNAREGDILWSAVENQDVEMARLLLEAGADPNGRPNSPWNLPHLLKILKPISSCMYSTWPNGALHIRSLFNESSRWGASRIKDLSPVLGVLLEFNPDVKCADDRGCTALHFAANSGCHELVRHLLDQGAYIEARDFNGHTPLCRAVLNNYFEVAKVLLTYQASTENQFGEEQDTPLNIAIRFADNMMSKLLLEHGADPQTPDGYGKCPLHRVAVTGNCEVALGLIEKGAKVNTLDRRQETPLQIAASSRHLHIIDILLRNDPDPLCRDVFNQITPYDYDKGEALHILATKGVDGTRLAAEAPYGWRGRKGS</sequence>
<dbReference type="InterPro" id="IPR002110">
    <property type="entry name" value="Ankyrin_rpt"/>
</dbReference>
<proteinExistence type="predicted"/>
<dbReference type="PROSITE" id="PS50297">
    <property type="entry name" value="ANK_REP_REGION"/>
    <property type="match status" value="3"/>
</dbReference>
<dbReference type="Pfam" id="PF00023">
    <property type="entry name" value="Ank"/>
    <property type="match status" value="1"/>
</dbReference>
<dbReference type="EMBL" id="JAQJAC010000003">
    <property type="protein sequence ID" value="KAJ5591185.1"/>
    <property type="molecule type" value="Genomic_DNA"/>
</dbReference>